<keyword evidence="6" id="KW-1185">Reference proteome</keyword>
<dbReference type="AlphaFoldDB" id="A0A9P1J0B1"/>
<accession>A0A9P1J0B1</accession>
<dbReference type="PANTHER" id="PTHR22889">
    <property type="entry name" value="WD REPEAT-CONTAINING PROTEIN 89"/>
    <property type="match status" value="1"/>
</dbReference>
<keyword evidence="2" id="KW-0853">WD repeat</keyword>
<dbReference type="Gene3D" id="2.130.10.10">
    <property type="entry name" value="YVTN repeat-like/Quinoprotein amine dehydrogenase"/>
    <property type="match status" value="2"/>
</dbReference>
<reference evidence="5" key="1">
    <citation type="submission" date="2022-11" db="EMBL/GenBank/DDBJ databases">
        <authorList>
            <person name="Kikuchi T."/>
        </authorList>
    </citation>
    <scope>NUCLEOTIDE SEQUENCE</scope>
    <source>
        <strain evidence="5">PS1010</strain>
    </source>
</reference>
<dbReference type="SMART" id="SM00320">
    <property type="entry name" value="WD40"/>
    <property type="match status" value="2"/>
</dbReference>
<gene>
    <name evidence="5" type="ORF">CAMP_LOCUS18373</name>
</gene>
<proteinExistence type="predicted"/>
<name>A0A9P1J0B1_9PELO</name>
<sequence>MPNPTIIDIKYNSVARCLALGPNNNMAVALSNLYIPSIDIKAGKIVTKYETSTTVAGLHYGEDKPNVIFACDVSFGMYLFDLRSSTKNKMRMNPEVENHVVGCTALSKTYFAVASSTFGEGIADVRASRKKENYPHVVTLFDIRKFNEPITTYKKKHTDAITCMSFYKNGTDLLTGDKTGAVRSFNCERRDEDNALRWERWIKGPVSSVGLINKRIAFAVGDQSECNVFIDSKSELEVLFGNVTSSATQASKGPSPATFAKPKRVYSMVKGVTDAIPLVAAWAVEGKNKLNLTAMTQEGKIEPADMMHFKSHDAPITSVAVDSTRLATGSTDGKIIIMDIDFRDHSAKDEKSQKPEKSSRKREHDNGSSSSSKKHQDDLPSSKKEIKGFFIVKERFEGFIIFKKLIVKDQSSQVSIEYPTC</sequence>
<dbReference type="InterPro" id="IPR036322">
    <property type="entry name" value="WD40_repeat_dom_sf"/>
</dbReference>
<evidence type="ECO:0000256" key="1">
    <source>
        <dbReference type="ARBA" id="ARBA00021125"/>
    </source>
</evidence>
<dbReference type="SUPFAM" id="SSF50978">
    <property type="entry name" value="WD40 repeat-like"/>
    <property type="match status" value="1"/>
</dbReference>
<evidence type="ECO:0000313" key="5">
    <source>
        <dbReference type="EMBL" id="CAI5455736.1"/>
    </source>
</evidence>
<dbReference type="OrthoDB" id="25131at2759"/>
<feature type="region of interest" description="Disordered" evidence="4">
    <location>
        <begin position="346"/>
        <end position="381"/>
    </location>
</feature>
<evidence type="ECO:0000256" key="3">
    <source>
        <dbReference type="ARBA" id="ARBA00022737"/>
    </source>
</evidence>
<feature type="compositionally biased region" description="Basic and acidic residues" evidence="4">
    <location>
        <begin position="346"/>
        <end position="366"/>
    </location>
</feature>
<evidence type="ECO:0000256" key="2">
    <source>
        <dbReference type="ARBA" id="ARBA00022574"/>
    </source>
</evidence>
<protein>
    <recommendedName>
        <fullName evidence="1">WD repeat-containing protein 89</fullName>
    </recommendedName>
</protein>
<dbReference type="InterPro" id="IPR015943">
    <property type="entry name" value="WD40/YVTN_repeat-like_dom_sf"/>
</dbReference>
<dbReference type="InterPro" id="IPR001680">
    <property type="entry name" value="WD40_rpt"/>
</dbReference>
<dbReference type="PANTHER" id="PTHR22889:SF0">
    <property type="entry name" value="WD REPEAT-CONTAINING PROTEIN 89"/>
    <property type="match status" value="1"/>
</dbReference>
<dbReference type="InterPro" id="IPR039328">
    <property type="entry name" value="WDR89"/>
</dbReference>
<organism evidence="5 6">
    <name type="scientific">Caenorhabditis angaria</name>
    <dbReference type="NCBI Taxonomy" id="860376"/>
    <lineage>
        <taxon>Eukaryota</taxon>
        <taxon>Metazoa</taxon>
        <taxon>Ecdysozoa</taxon>
        <taxon>Nematoda</taxon>
        <taxon>Chromadorea</taxon>
        <taxon>Rhabditida</taxon>
        <taxon>Rhabditina</taxon>
        <taxon>Rhabditomorpha</taxon>
        <taxon>Rhabditoidea</taxon>
        <taxon>Rhabditidae</taxon>
        <taxon>Peloderinae</taxon>
        <taxon>Caenorhabditis</taxon>
    </lineage>
</organism>
<keyword evidence="3" id="KW-0677">Repeat</keyword>
<evidence type="ECO:0000256" key="4">
    <source>
        <dbReference type="SAM" id="MobiDB-lite"/>
    </source>
</evidence>
<evidence type="ECO:0000313" key="6">
    <source>
        <dbReference type="Proteomes" id="UP001152747"/>
    </source>
</evidence>
<dbReference type="EMBL" id="CANHGI010000006">
    <property type="protein sequence ID" value="CAI5455736.1"/>
    <property type="molecule type" value="Genomic_DNA"/>
</dbReference>
<dbReference type="Proteomes" id="UP001152747">
    <property type="component" value="Unassembled WGS sequence"/>
</dbReference>
<comment type="caution">
    <text evidence="5">The sequence shown here is derived from an EMBL/GenBank/DDBJ whole genome shotgun (WGS) entry which is preliminary data.</text>
</comment>
<dbReference type="Pfam" id="PF00400">
    <property type="entry name" value="WD40"/>
    <property type="match status" value="2"/>
</dbReference>